<proteinExistence type="predicted"/>
<reference evidence="1" key="1">
    <citation type="submission" date="2020-12" db="EMBL/GenBank/DDBJ databases">
        <title>Devosia sp. MSA67 isolated from Mo River.</title>
        <authorList>
            <person name="Ma F."/>
            <person name="Zi Z."/>
        </authorList>
    </citation>
    <scope>NUCLEOTIDE SEQUENCE</scope>
    <source>
        <strain evidence="1">MSA67</strain>
    </source>
</reference>
<organism evidence="1 2">
    <name type="scientific">Devosia sediminis</name>
    <dbReference type="NCBI Taxonomy" id="2798801"/>
    <lineage>
        <taxon>Bacteria</taxon>
        <taxon>Pseudomonadati</taxon>
        <taxon>Pseudomonadota</taxon>
        <taxon>Alphaproteobacteria</taxon>
        <taxon>Hyphomicrobiales</taxon>
        <taxon>Devosiaceae</taxon>
        <taxon>Devosia</taxon>
    </lineage>
</organism>
<protein>
    <submittedName>
        <fullName evidence="1">Uncharacterized protein</fullName>
    </submittedName>
</protein>
<comment type="caution">
    <text evidence="1">The sequence shown here is derived from an EMBL/GenBank/DDBJ whole genome shotgun (WGS) entry which is preliminary data.</text>
</comment>
<gene>
    <name evidence="1" type="ORF">JEQ47_02480</name>
</gene>
<evidence type="ECO:0000313" key="1">
    <source>
        <dbReference type="EMBL" id="MBJ3783577.1"/>
    </source>
</evidence>
<dbReference type="Proteomes" id="UP000602124">
    <property type="component" value="Unassembled WGS sequence"/>
</dbReference>
<evidence type="ECO:0000313" key="2">
    <source>
        <dbReference type="Proteomes" id="UP000602124"/>
    </source>
</evidence>
<sequence length="129" mass="13885">MPKSRMPIPALLALTLGPVIAIGTTLWVVNDMVPVCSVTEIQRHTSPDSQFDLVTFSRTCGETTENMQAALVPPGELVPFDAASFVSVAAGVDLEPRWDAYGNIEITLPEGAEVLRQDETVAGISVIYR</sequence>
<name>A0A934ISM5_9HYPH</name>
<dbReference type="EMBL" id="JAEKMH010000001">
    <property type="protein sequence ID" value="MBJ3783577.1"/>
    <property type="molecule type" value="Genomic_DNA"/>
</dbReference>
<dbReference type="AlphaFoldDB" id="A0A934ISM5"/>
<dbReference type="RefSeq" id="WP_198874807.1">
    <property type="nucleotide sequence ID" value="NZ_JAEKMH010000001.1"/>
</dbReference>
<accession>A0A934ISM5</accession>
<keyword evidence="2" id="KW-1185">Reference proteome</keyword>